<organism evidence="1 2">
    <name type="scientific">Pyrobaculum calidifontis (strain DSM 21063 / JCM 11548 / VA1)</name>
    <dbReference type="NCBI Taxonomy" id="410359"/>
    <lineage>
        <taxon>Archaea</taxon>
        <taxon>Thermoproteota</taxon>
        <taxon>Thermoprotei</taxon>
        <taxon>Thermoproteales</taxon>
        <taxon>Thermoproteaceae</taxon>
        <taxon>Pyrobaculum</taxon>
    </lineage>
</organism>
<dbReference type="Proteomes" id="UP000001431">
    <property type="component" value="Chromosome"/>
</dbReference>
<gene>
    <name evidence="1" type="ordered locus">Pcal_0369</name>
</gene>
<dbReference type="KEGG" id="pcl:Pcal_0369"/>
<evidence type="ECO:0000313" key="2">
    <source>
        <dbReference type="Proteomes" id="UP000001431"/>
    </source>
</evidence>
<dbReference type="EMBL" id="CP000561">
    <property type="protein sequence ID" value="ABO07804.1"/>
    <property type="molecule type" value="Genomic_DNA"/>
</dbReference>
<protein>
    <submittedName>
        <fullName evidence="1">Uncharacterized protein</fullName>
    </submittedName>
</protein>
<accession>A3MT37</accession>
<dbReference type="OrthoDB" id="23329at2157"/>
<reference evidence="1" key="1">
    <citation type="submission" date="2007-02" db="EMBL/GenBank/DDBJ databases">
        <title>Complete sequence of Pyrobaculum calidifontis JCM 11548.</title>
        <authorList>
            <consortium name="US DOE Joint Genome Institute"/>
            <person name="Copeland A."/>
            <person name="Lucas S."/>
            <person name="Lapidus A."/>
            <person name="Barry K."/>
            <person name="Glavina del Rio T."/>
            <person name="Dalin E."/>
            <person name="Tice H."/>
            <person name="Pitluck S."/>
            <person name="Chain P."/>
            <person name="Malfatti S."/>
            <person name="Shin M."/>
            <person name="Vergez L."/>
            <person name="Schmutz J."/>
            <person name="Larimer F."/>
            <person name="Land M."/>
            <person name="Hauser L."/>
            <person name="Kyrpides N."/>
            <person name="Mikhailova N."/>
            <person name="Cozen A.E."/>
            <person name="Fitz-Gibbon S.T."/>
            <person name="House C.H."/>
            <person name="Saltikov C."/>
            <person name="Lowe T.M."/>
            <person name="Richardson P."/>
        </authorList>
    </citation>
    <scope>NUCLEOTIDE SEQUENCE [LARGE SCALE GENOMIC DNA]</scope>
    <source>
        <strain evidence="1">JCM 11548</strain>
    </source>
</reference>
<keyword evidence="2" id="KW-1185">Reference proteome</keyword>
<evidence type="ECO:0000313" key="1">
    <source>
        <dbReference type="EMBL" id="ABO07804.1"/>
    </source>
</evidence>
<name>A3MT37_PYRCJ</name>
<dbReference type="GeneID" id="4908434"/>
<dbReference type="STRING" id="410359.Pcal_0369"/>
<dbReference type="RefSeq" id="WP_011849061.1">
    <property type="nucleotide sequence ID" value="NC_009073.1"/>
</dbReference>
<dbReference type="HOGENOM" id="CLU_3094253_0_0_2"/>
<dbReference type="AlphaFoldDB" id="A3MT37"/>
<dbReference type="eggNOG" id="arCOG05639">
    <property type="taxonomic scope" value="Archaea"/>
</dbReference>
<sequence length="52" mass="5943">MGQKTVVCPTCKKPVKPVECGRKAQSKRYVLVTYCCPRCKTELLTERLEVQI</sequence>
<proteinExistence type="predicted"/>